<dbReference type="Pfam" id="PF00076">
    <property type="entry name" value="RRM_1"/>
    <property type="match status" value="2"/>
</dbReference>
<dbReference type="SMART" id="SM00360">
    <property type="entry name" value="RRM"/>
    <property type="match status" value="2"/>
</dbReference>
<dbReference type="AlphaFoldDB" id="A0A7I8VV28"/>
<evidence type="ECO:0000313" key="7">
    <source>
        <dbReference type="EMBL" id="CAD5119602.1"/>
    </source>
</evidence>
<dbReference type="InterPro" id="IPR012677">
    <property type="entry name" value="Nucleotide-bd_a/b_plait_sf"/>
</dbReference>
<dbReference type="InterPro" id="IPR000504">
    <property type="entry name" value="RRM_dom"/>
</dbReference>
<feature type="compositionally biased region" description="Basic and acidic residues" evidence="5">
    <location>
        <begin position="42"/>
        <end position="103"/>
    </location>
</feature>
<keyword evidence="4" id="KW-0175">Coiled coil</keyword>
<dbReference type="Gene3D" id="3.30.70.330">
    <property type="match status" value="2"/>
</dbReference>
<evidence type="ECO:0000256" key="4">
    <source>
        <dbReference type="SAM" id="Coils"/>
    </source>
</evidence>
<keyword evidence="1" id="KW-0677">Repeat</keyword>
<dbReference type="InterPro" id="IPR035979">
    <property type="entry name" value="RBD_domain_sf"/>
</dbReference>
<feature type="region of interest" description="Disordered" evidence="5">
    <location>
        <begin position="1"/>
        <end position="148"/>
    </location>
</feature>
<feature type="coiled-coil region" evidence="4">
    <location>
        <begin position="349"/>
        <end position="406"/>
    </location>
</feature>
<feature type="compositionally biased region" description="Basic and acidic residues" evidence="5">
    <location>
        <begin position="115"/>
        <end position="127"/>
    </location>
</feature>
<accession>A0A7I8VV28</accession>
<dbReference type="Pfam" id="PF08075">
    <property type="entry name" value="NOPS"/>
    <property type="match status" value="1"/>
</dbReference>
<keyword evidence="2 3" id="KW-0694">RNA-binding</keyword>
<name>A0A7I8VV28_9ANNE</name>
<organism evidence="7 8">
    <name type="scientific">Dimorphilus gyrociliatus</name>
    <dbReference type="NCBI Taxonomy" id="2664684"/>
    <lineage>
        <taxon>Eukaryota</taxon>
        <taxon>Metazoa</taxon>
        <taxon>Spiralia</taxon>
        <taxon>Lophotrochozoa</taxon>
        <taxon>Annelida</taxon>
        <taxon>Polychaeta</taxon>
        <taxon>Polychaeta incertae sedis</taxon>
        <taxon>Dinophilidae</taxon>
        <taxon>Dimorphilus</taxon>
    </lineage>
</organism>
<dbReference type="OrthoDB" id="10067824at2759"/>
<feature type="compositionally biased region" description="Low complexity" evidence="5">
    <location>
        <begin position="130"/>
        <end position="140"/>
    </location>
</feature>
<dbReference type="Gene3D" id="6.10.250.1170">
    <property type="match status" value="1"/>
</dbReference>
<reference evidence="7 8" key="1">
    <citation type="submission" date="2020-08" db="EMBL/GenBank/DDBJ databases">
        <authorList>
            <person name="Hejnol A."/>
        </authorList>
    </citation>
    <scope>NUCLEOTIDE SEQUENCE [LARGE SCALE GENOMIC DNA]</scope>
</reference>
<proteinExistence type="predicted"/>
<comment type="caution">
    <text evidence="7">The sequence shown here is derived from an EMBL/GenBank/DDBJ whole genome shotgun (WGS) entry which is preliminary data.</text>
</comment>
<dbReference type="PANTHER" id="PTHR23189">
    <property type="entry name" value="RNA RECOGNITION MOTIF-CONTAINING"/>
    <property type="match status" value="1"/>
</dbReference>
<evidence type="ECO:0000256" key="2">
    <source>
        <dbReference type="ARBA" id="ARBA00022884"/>
    </source>
</evidence>
<dbReference type="EMBL" id="CAJFCJ010000010">
    <property type="protein sequence ID" value="CAD5119602.1"/>
    <property type="molecule type" value="Genomic_DNA"/>
</dbReference>
<evidence type="ECO:0000313" key="8">
    <source>
        <dbReference type="Proteomes" id="UP000549394"/>
    </source>
</evidence>
<evidence type="ECO:0000259" key="6">
    <source>
        <dbReference type="PROSITE" id="PS50102"/>
    </source>
</evidence>
<feature type="domain" description="RRM" evidence="6">
    <location>
        <begin position="151"/>
        <end position="223"/>
    </location>
</feature>
<evidence type="ECO:0000256" key="3">
    <source>
        <dbReference type="PROSITE-ProRule" id="PRU00176"/>
    </source>
</evidence>
<feature type="compositionally biased region" description="Polar residues" evidence="5">
    <location>
        <begin position="105"/>
        <end position="114"/>
    </location>
</feature>
<evidence type="ECO:0000256" key="1">
    <source>
        <dbReference type="ARBA" id="ARBA00022737"/>
    </source>
</evidence>
<feature type="compositionally biased region" description="Basic and acidic residues" evidence="5">
    <location>
        <begin position="23"/>
        <end position="33"/>
    </location>
</feature>
<gene>
    <name evidence="7" type="ORF">DGYR_LOCUS7815</name>
</gene>
<dbReference type="PROSITE" id="PS50102">
    <property type="entry name" value="RRM"/>
    <property type="match status" value="2"/>
</dbReference>
<sequence length="499" mass="57136">MHRPRGRGQMSHMGRGGRGPHNFNDRGRPERGGPHRGGFGRDNYRRDYRDDRDRNRFKNDEPRKPGPGKRSYDDKSNEKNSEPQIKQEKREAEKIKDDNDVKSELMQSDGISNENNHRSKEKSDRDSVASQRSESNSHSSNGPNTKPLGKCRLFIGNLAKEADEKTMTDVFKKFGDITELFVNSAKSFAFVSFSSPEVAAKAKSAMDYAQICGRSVRVRFASVQKALKVKHLSPYVSNEILHEAFSQFGKVDRAVVIVDDKGKPIGEGIVEYNRKNAAQKALQSINSRVFFLTSELRPIVVEMLDLNDDEDGQSENSIVKSNQYYAAREQGPRFAEPGTFDYDIGLKWKSLYQQDMERKEQIRQRFEEDMKQIEQEMDLVYKEHQARIMREEIQRREQELRKLEEGIHRNTGYRIPPMGMNVGMNMDDQDDRMPPPQAMMRDRQRAMQPPPIPPNFDGGFSGPGAHHENISNIARGINLPGNVLANVQRTLAGLRQERH</sequence>
<dbReference type="GO" id="GO:0003723">
    <property type="term" value="F:RNA binding"/>
    <property type="evidence" value="ECO:0007669"/>
    <property type="project" value="UniProtKB-UniRule"/>
</dbReference>
<dbReference type="SUPFAM" id="SSF54928">
    <property type="entry name" value="RNA-binding domain, RBD"/>
    <property type="match status" value="1"/>
</dbReference>
<keyword evidence="8" id="KW-1185">Reference proteome</keyword>
<dbReference type="InterPro" id="IPR012975">
    <property type="entry name" value="NOPS"/>
</dbReference>
<protein>
    <submittedName>
        <fullName evidence="7">DgyrCDS8203</fullName>
    </submittedName>
</protein>
<dbReference type="Proteomes" id="UP000549394">
    <property type="component" value="Unassembled WGS sequence"/>
</dbReference>
<evidence type="ECO:0000256" key="5">
    <source>
        <dbReference type="SAM" id="MobiDB-lite"/>
    </source>
</evidence>
<feature type="domain" description="RRM" evidence="6">
    <location>
        <begin position="225"/>
        <end position="306"/>
    </location>
</feature>
<dbReference type="FunFam" id="3.30.70.330:FF:000043">
    <property type="entry name" value="paraspeckle component 1 isoform X1"/>
    <property type="match status" value="1"/>
</dbReference>